<feature type="repeat" description="Hemopexin" evidence="1">
    <location>
        <begin position="169"/>
        <end position="215"/>
    </location>
</feature>
<name>A0A396HFV4_MEDTR</name>
<dbReference type="InterPro" id="IPR036375">
    <property type="entry name" value="Hemopexin-like_dom_sf"/>
</dbReference>
<dbReference type="Proteomes" id="UP000265566">
    <property type="component" value="Chromosome 6"/>
</dbReference>
<dbReference type="OrthoDB" id="1448254at2759"/>
<dbReference type="SMART" id="SM00120">
    <property type="entry name" value="HX"/>
    <property type="match status" value="3"/>
</dbReference>
<organism evidence="2 3">
    <name type="scientific">Medicago truncatula</name>
    <name type="common">Barrel medic</name>
    <name type="synonym">Medicago tribuloides</name>
    <dbReference type="NCBI Taxonomy" id="3880"/>
    <lineage>
        <taxon>Eukaryota</taxon>
        <taxon>Viridiplantae</taxon>
        <taxon>Streptophyta</taxon>
        <taxon>Embryophyta</taxon>
        <taxon>Tracheophyta</taxon>
        <taxon>Spermatophyta</taxon>
        <taxon>Magnoliopsida</taxon>
        <taxon>eudicotyledons</taxon>
        <taxon>Gunneridae</taxon>
        <taxon>Pentapetalae</taxon>
        <taxon>rosids</taxon>
        <taxon>fabids</taxon>
        <taxon>Fabales</taxon>
        <taxon>Fabaceae</taxon>
        <taxon>Papilionoideae</taxon>
        <taxon>50 kb inversion clade</taxon>
        <taxon>NPAAA clade</taxon>
        <taxon>Hologalegina</taxon>
        <taxon>IRL clade</taxon>
        <taxon>Trifolieae</taxon>
        <taxon>Medicago</taxon>
    </lineage>
</organism>
<dbReference type="Gene3D" id="2.110.10.10">
    <property type="entry name" value="Hemopexin-like domain"/>
    <property type="match status" value="1"/>
</dbReference>
<accession>A0A396HFV4</accession>
<reference evidence="3" key="1">
    <citation type="journal article" date="2018" name="Nat. Plants">
        <title>Whole-genome landscape of Medicago truncatula symbiotic genes.</title>
        <authorList>
            <person name="Pecrix Y."/>
            <person name="Staton S.E."/>
            <person name="Sallet E."/>
            <person name="Lelandais-Briere C."/>
            <person name="Moreau S."/>
            <person name="Carrere S."/>
            <person name="Blein T."/>
            <person name="Jardinaud M.F."/>
            <person name="Latrasse D."/>
            <person name="Zouine M."/>
            <person name="Zahm M."/>
            <person name="Kreplak J."/>
            <person name="Mayjonade B."/>
            <person name="Satge C."/>
            <person name="Perez M."/>
            <person name="Cauet S."/>
            <person name="Marande W."/>
            <person name="Chantry-Darmon C."/>
            <person name="Lopez-Roques C."/>
            <person name="Bouchez O."/>
            <person name="Berard A."/>
            <person name="Debelle F."/>
            <person name="Munos S."/>
            <person name="Bendahmane A."/>
            <person name="Berges H."/>
            <person name="Niebel A."/>
            <person name="Buitink J."/>
            <person name="Frugier F."/>
            <person name="Benhamed M."/>
            <person name="Crespi M."/>
            <person name="Gouzy J."/>
            <person name="Gamas P."/>
        </authorList>
    </citation>
    <scope>NUCLEOTIDE SEQUENCE [LARGE SCALE GENOMIC DNA]</scope>
    <source>
        <strain evidence="3">cv. Jemalong A17</strain>
    </source>
</reference>
<sequence>MPASLIGAAFRSSKLNECYLFVKERYVILDYNTLRKDLISGPVDIDAGFPMFSKTIFKRGIDSSFETDGNVAYFFSKSQCVKTDYAPRSGPAAARIVIGPIEIVEMFPSLVTTPFANGIDAALIRHNGSSEVYLFKGNMCCILDYKSNDVYNLINITYHYPAFFNTVFKDGIDAAFTSHSGSEIFIFKGEHCARINLAGEFIGGIKRIHDDWPTLRGII</sequence>
<dbReference type="InterPro" id="IPR018487">
    <property type="entry name" value="Hemopexin-like_repeat"/>
</dbReference>
<comment type="caution">
    <text evidence="2">The sequence shown here is derived from an EMBL/GenBank/DDBJ whole genome shotgun (WGS) entry which is preliminary data.</text>
</comment>
<dbReference type="EMBL" id="PSQE01000006">
    <property type="protein sequence ID" value="RHN51478.1"/>
    <property type="molecule type" value="Genomic_DNA"/>
</dbReference>
<evidence type="ECO:0000313" key="3">
    <source>
        <dbReference type="Proteomes" id="UP000265566"/>
    </source>
</evidence>
<dbReference type="AlphaFoldDB" id="A0A396HFV4"/>
<dbReference type="SUPFAM" id="SSF50923">
    <property type="entry name" value="Hemopexin-like domain"/>
    <property type="match status" value="1"/>
</dbReference>
<dbReference type="Gramene" id="rna35919">
    <property type="protein sequence ID" value="RHN51478.1"/>
    <property type="gene ID" value="gene35919"/>
</dbReference>
<gene>
    <name evidence="2" type="ORF">MtrunA17_Chr6g0469021</name>
</gene>
<dbReference type="PROSITE" id="PS51642">
    <property type="entry name" value="HEMOPEXIN_2"/>
    <property type="match status" value="1"/>
</dbReference>
<protein>
    <submittedName>
        <fullName evidence="2">Putative Hemopexin-like domain-containing protein</fullName>
    </submittedName>
</protein>
<evidence type="ECO:0000313" key="2">
    <source>
        <dbReference type="EMBL" id="RHN51478.1"/>
    </source>
</evidence>
<evidence type="ECO:0000256" key="1">
    <source>
        <dbReference type="PROSITE-ProRule" id="PRU01011"/>
    </source>
</evidence>
<proteinExistence type="predicted"/>